<feature type="region of interest" description="Disordered" evidence="1">
    <location>
        <begin position="267"/>
        <end position="379"/>
    </location>
</feature>
<feature type="compositionally biased region" description="Polar residues" evidence="1">
    <location>
        <begin position="586"/>
        <end position="596"/>
    </location>
</feature>
<feature type="region of interest" description="Disordered" evidence="1">
    <location>
        <begin position="391"/>
        <end position="429"/>
    </location>
</feature>
<feature type="compositionally biased region" description="Polar residues" evidence="1">
    <location>
        <begin position="926"/>
        <end position="938"/>
    </location>
</feature>
<feature type="compositionally biased region" description="Polar residues" evidence="1">
    <location>
        <begin position="762"/>
        <end position="777"/>
    </location>
</feature>
<feature type="compositionally biased region" description="Low complexity" evidence="1">
    <location>
        <begin position="79"/>
        <end position="89"/>
    </location>
</feature>
<feature type="compositionally biased region" description="Polar residues" evidence="1">
    <location>
        <begin position="1126"/>
        <end position="1136"/>
    </location>
</feature>
<evidence type="ECO:0000313" key="2">
    <source>
        <dbReference type="EMBL" id="SMQ48402.1"/>
    </source>
</evidence>
<feature type="region of interest" description="Disordered" evidence="1">
    <location>
        <begin position="197"/>
        <end position="228"/>
    </location>
</feature>
<keyword evidence="3" id="KW-1185">Reference proteome</keyword>
<feature type="compositionally biased region" description="Polar residues" evidence="1">
    <location>
        <begin position="1013"/>
        <end position="1030"/>
    </location>
</feature>
<organism evidence="2 3">
    <name type="scientific">Zymoseptoria tritici (strain ST99CH_3D7)</name>
    <dbReference type="NCBI Taxonomy" id="1276538"/>
    <lineage>
        <taxon>Eukaryota</taxon>
        <taxon>Fungi</taxon>
        <taxon>Dikarya</taxon>
        <taxon>Ascomycota</taxon>
        <taxon>Pezizomycotina</taxon>
        <taxon>Dothideomycetes</taxon>
        <taxon>Dothideomycetidae</taxon>
        <taxon>Mycosphaerellales</taxon>
        <taxon>Mycosphaerellaceae</taxon>
        <taxon>Zymoseptoria</taxon>
    </lineage>
</organism>
<feature type="compositionally biased region" description="Polar residues" evidence="1">
    <location>
        <begin position="554"/>
        <end position="578"/>
    </location>
</feature>
<feature type="compositionally biased region" description="Basic and acidic residues" evidence="1">
    <location>
        <begin position="1031"/>
        <end position="1041"/>
    </location>
</feature>
<evidence type="ECO:0000256" key="1">
    <source>
        <dbReference type="SAM" id="MobiDB-lite"/>
    </source>
</evidence>
<reference evidence="2 3" key="1">
    <citation type="submission" date="2016-06" db="EMBL/GenBank/DDBJ databases">
        <authorList>
            <person name="Kjaerup R.B."/>
            <person name="Dalgaard T.S."/>
            <person name="Juul-Madsen H.R."/>
        </authorList>
    </citation>
    <scope>NUCLEOTIDE SEQUENCE [LARGE SCALE GENOMIC DNA]</scope>
</reference>
<accession>A0A1X7RLV8</accession>
<proteinExistence type="predicted"/>
<sequence>MLHDRNDIWKFATHAHSTRGEVAPVSGVSRPASPRKQSRITLFCTTMNKFLKKRNGEPAPLNTYSNDAALASLTSLSSLSPGLKKSSTSRWKKSKKPQPEAPAAPVTLPMLLPSDDFRTSLLMPNLSARFSMLREQDDPKSKIGKASDDSVLQPKRRSRLNDFGWASTGLSDIAEVSSLRNGSPIIPPFARRSREMSYASDDGGYASEAEATNTSVMSRSRPGEGNVLFGGRQKIYKIAGKGGATSRGRLVYDDDVGKSAFQQYRARERDFDESQSSRPSDDSQGFDFGLQSSETGDQDDSPFGTNDSAKDFSHSLSFSGFDKKRSTTSSTARSDARSSTAATSVTSQGPHSAAPSPMHAPASMVSPPIATSSDRSTTKGRRLYDQGLDQHMHEQQSSAMSRLNTIQQQRSLSGSKTSPVLHSTRSAGNLHERAPHPVYALQAPLPAGRTSPGIPRLNTLGSTRRGKMSPAPASGPQSPLDEEVDALSQALEPADRGKATAMGAFNKPAHAFDERQYLERQQQLQRSNSSAVIKSKAAQMAESAAQRQIDRAEQNPTPASTSPEPQSLSRVDSPAQQKEPSKAYNVFQNAASQMASTGGPPAPPKAPLPDTHKTFFGNISASEDEDEEESSKIAQSFNSLDYGYGPGAGRWQPTALRPVSEHPALRNQGSKSSLAEEDEEAEVKKFDPTAFLRPDPTKPSMTSPKVPDSPTIPGVQQNLGGMMRHLRQRSNQSSVYYPEDGQQSDDDRPDVPEFPPHLSNMVDMQQSVRESQYSASNPWDLDEARSFVAPEKSTTSLVGNSSTESGAPREPSQTRAGADRELSGVSSSQDDWQKELRKQHNREASTATQQERDAFENELAARRNAIQENIKSMVERNEGSRGTSPSAGPLRGALGILKSKSSRDSMNVPSSSRSTRHLGTSDRKASNASTHSPANESPPQMPTAQHPAFKKGGTDSDGEICYERKMSSSRPRPSISSRDRSLSSATTNGGRSQSRAGNIRDDLERGRAKGLALSTTGSPSLNHSPAMTSTEFEHNPFDRDSSAQQQQQRSFDPKAALAYQQNYAQNNPRLTNSGPSSPLLTSNPSFPSIRPSVTSQPGSYNAYAANSPPQSAHSTQQSAHSTQPSYNPNILTNSRSGGLLRKKTISKSDISEPTLISSTSNIDTVELPVRASQDQASAPPIPPINPRRRGTTKKFFGRTRSGADDSEDGNGGRSGARSPIDHVSPGIGWGGSMAQMTEQERDESMDSSRSGSPFMFPASNVVRLPNADGAKKTSVGAERRDVKPEGSGAEGVMF</sequence>
<feature type="compositionally biased region" description="Basic and acidic residues" evidence="1">
    <location>
        <begin position="134"/>
        <end position="148"/>
    </location>
</feature>
<dbReference type="EMBL" id="LT853694">
    <property type="protein sequence ID" value="SMQ48402.1"/>
    <property type="molecule type" value="Genomic_DNA"/>
</dbReference>
<gene>
    <name evidence="2" type="ORF">ZT3D7_G3551</name>
</gene>
<feature type="region of interest" description="Disordered" evidence="1">
    <location>
        <begin position="79"/>
        <end position="107"/>
    </location>
</feature>
<feature type="compositionally biased region" description="Basic and acidic residues" evidence="1">
    <location>
        <begin position="831"/>
        <end position="843"/>
    </location>
</feature>
<feature type="compositionally biased region" description="Polar residues" evidence="1">
    <location>
        <begin position="904"/>
        <end position="913"/>
    </location>
</feature>
<feature type="compositionally biased region" description="Polar residues" evidence="1">
    <location>
        <begin position="985"/>
        <end position="996"/>
    </location>
</feature>
<feature type="compositionally biased region" description="Basic residues" evidence="1">
    <location>
        <begin position="1186"/>
        <end position="1197"/>
    </location>
</feature>
<feature type="compositionally biased region" description="Low complexity" evidence="1">
    <location>
        <begin position="1107"/>
        <end position="1125"/>
    </location>
</feature>
<name>A0A1X7RLV8_ZYMT9</name>
<feature type="compositionally biased region" description="Polar residues" evidence="1">
    <location>
        <begin position="792"/>
        <end position="815"/>
    </location>
</feature>
<feature type="compositionally biased region" description="Basic and acidic residues" evidence="1">
    <location>
        <begin position="998"/>
        <end position="1007"/>
    </location>
</feature>
<feature type="region of interest" description="Disordered" evidence="1">
    <location>
        <begin position="520"/>
        <end position="1138"/>
    </location>
</feature>
<feature type="compositionally biased region" description="Low complexity" evidence="1">
    <location>
        <begin position="1055"/>
        <end position="1067"/>
    </location>
</feature>
<feature type="region of interest" description="Disordered" evidence="1">
    <location>
        <begin position="134"/>
        <end position="154"/>
    </location>
</feature>
<protein>
    <submittedName>
        <fullName evidence="2">Uncharacterized protein</fullName>
    </submittedName>
</protein>
<feature type="compositionally biased region" description="Basic and acidic residues" evidence="1">
    <location>
        <begin position="850"/>
        <end position="861"/>
    </location>
</feature>
<dbReference type="STRING" id="1276538.A0A1X7RLV8"/>
<feature type="compositionally biased region" description="Polar residues" evidence="1">
    <location>
        <begin position="1068"/>
        <end position="1099"/>
    </location>
</feature>
<dbReference type="Proteomes" id="UP000215127">
    <property type="component" value="Chromosome 3"/>
</dbReference>
<feature type="region of interest" description="Disordered" evidence="1">
    <location>
        <begin position="1170"/>
        <end position="1294"/>
    </location>
</feature>
<feature type="region of interest" description="Disordered" evidence="1">
    <location>
        <begin position="444"/>
        <end position="484"/>
    </location>
</feature>
<evidence type="ECO:0000313" key="3">
    <source>
        <dbReference type="Proteomes" id="UP000215127"/>
    </source>
</evidence>
<feature type="compositionally biased region" description="Low complexity" evidence="1">
    <location>
        <begin position="327"/>
        <end position="368"/>
    </location>
</feature>
<feature type="compositionally biased region" description="Polar residues" evidence="1">
    <location>
        <begin position="395"/>
        <end position="427"/>
    </location>
</feature>